<dbReference type="InterPro" id="IPR023346">
    <property type="entry name" value="Lysozyme-like_dom_sf"/>
</dbReference>
<evidence type="ECO:0000256" key="4">
    <source>
        <dbReference type="ARBA" id="ARBA00022676"/>
    </source>
</evidence>
<dbReference type="GO" id="GO:0008955">
    <property type="term" value="F:peptidoglycan glycosyltransferase activity"/>
    <property type="evidence" value="ECO:0007669"/>
    <property type="project" value="UniProtKB-EC"/>
</dbReference>
<evidence type="ECO:0000256" key="3">
    <source>
        <dbReference type="ARBA" id="ARBA00022670"/>
    </source>
</evidence>
<dbReference type="SUPFAM" id="SSF53955">
    <property type="entry name" value="Lysozyme-like"/>
    <property type="match status" value="1"/>
</dbReference>
<evidence type="ECO:0000256" key="8">
    <source>
        <dbReference type="ARBA" id="ARBA00022960"/>
    </source>
</evidence>
<feature type="region of interest" description="Disordered" evidence="16">
    <location>
        <begin position="920"/>
        <end position="976"/>
    </location>
</feature>
<keyword evidence="4" id="KW-0328">Glycosyltransferase</keyword>
<dbReference type="GO" id="GO:0008658">
    <property type="term" value="F:penicillin binding"/>
    <property type="evidence" value="ECO:0007669"/>
    <property type="project" value="InterPro"/>
</dbReference>
<evidence type="ECO:0000256" key="9">
    <source>
        <dbReference type="ARBA" id="ARBA00022984"/>
    </source>
</evidence>
<comment type="catalytic activity">
    <reaction evidence="15">
        <text>[GlcNAc-(1-&gt;4)-Mur2Ac(oyl-L-Ala-gamma-D-Glu-L-Lys-D-Ala-D-Ala)](n)-di-trans,octa-cis-undecaprenyl diphosphate + beta-D-GlcNAc-(1-&gt;4)-Mur2Ac(oyl-L-Ala-gamma-D-Glu-L-Lys-D-Ala-D-Ala)-di-trans,octa-cis-undecaprenyl diphosphate = [GlcNAc-(1-&gt;4)-Mur2Ac(oyl-L-Ala-gamma-D-Glu-L-Lys-D-Ala-D-Ala)](n+1)-di-trans,octa-cis-undecaprenyl diphosphate + di-trans,octa-cis-undecaprenyl diphosphate + H(+)</text>
        <dbReference type="Rhea" id="RHEA:23708"/>
        <dbReference type="Rhea" id="RHEA-COMP:9602"/>
        <dbReference type="Rhea" id="RHEA-COMP:9603"/>
        <dbReference type="ChEBI" id="CHEBI:15378"/>
        <dbReference type="ChEBI" id="CHEBI:58405"/>
        <dbReference type="ChEBI" id="CHEBI:60033"/>
        <dbReference type="ChEBI" id="CHEBI:78435"/>
        <dbReference type="EC" id="2.4.99.28"/>
    </reaction>
</comment>
<feature type="domain" description="Glycosyl transferase family 51" evidence="19">
    <location>
        <begin position="99"/>
        <end position="283"/>
    </location>
</feature>
<evidence type="ECO:0000256" key="12">
    <source>
        <dbReference type="ARBA" id="ARBA00023268"/>
    </source>
</evidence>
<dbReference type="InterPro" id="IPR036950">
    <property type="entry name" value="PBP_transglycosylase"/>
</dbReference>
<dbReference type="SUPFAM" id="SSF56601">
    <property type="entry name" value="beta-lactamase/transpeptidase-like"/>
    <property type="match status" value="1"/>
</dbReference>
<keyword evidence="11 17" id="KW-0472">Membrane</keyword>
<evidence type="ECO:0000256" key="10">
    <source>
        <dbReference type="ARBA" id="ARBA00022989"/>
    </source>
</evidence>
<name>A0A841RPY8_9BACI</name>
<evidence type="ECO:0000259" key="18">
    <source>
        <dbReference type="Pfam" id="PF00905"/>
    </source>
</evidence>
<dbReference type="InterPro" id="IPR001460">
    <property type="entry name" value="PCN-bd_Tpept"/>
</dbReference>
<dbReference type="GO" id="GO:0009252">
    <property type="term" value="P:peptidoglycan biosynthetic process"/>
    <property type="evidence" value="ECO:0007669"/>
    <property type="project" value="UniProtKB-KW"/>
</dbReference>
<gene>
    <name evidence="20" type="ORF">GGQ92_002497</name>
</gene>
<proteinExistence type="predicted"/>
<feature type="domain" description="Penicillin-binding protein transpeptidase" evidence="18">
    <location>
        <begin position="432"/>
        <end position="669"/>
    </location>
</feature>
<dbReference type="GO" id="GO:0071555">
    <property type="term" value="P:cell wall organization"/>
    <property type="evidence" value="ECO:0007669"/>
    <property type="project" value="UniProtKB-KW"/>
</dbReference>
<evidence type="ECO:0000256" key="1">
    <source>
        <dbReference type="ARBA" id="ARBA00022475"/>
    </source>
</evidence>
<keyword evidence="12" id="KW-0511">Multifunctional enzyme</keyword>
<evidence type="ECO:0000256" key="13">
    <source>
        <dbReference type="ARBA" id="ARBA00023316"/>
    </source>
</evidence>
<dbReference type="Gene3D" id="2.60.40.10">
    <property type="entry name" value="Immunoglobulins"/>
    <property type="match status" value="1"/>
</dbReference>
<evidence type="ECO:0000256" key="7">
    <source>
        <dbReference type="ARBA" id="ARBA00022801"/>
    </source>
</evidence>
<evidence type="ECO:0000256" key="6">
    <source>
        <dbReference type="ARBA" id="ARBA00022692"/>
    </source>
</evidence>
<feature type="compositionally biased region" description="Basic and acidic residues" evidence="16">
    <location>
        <begin position="933"/>
        <end position="965"/>
    </location>
</feature>
<dbReference type="GO" id="GO:0030288">
    <property type="term" value="C:outer membrane-bounded periplasmic space"/>
    <property type="evidence" value="ECO:0007669"/>
    <property type="project" value="TreeGrafter"/>
</dbReference>
<dbReference type="RefSeq" id="WP_184249294.1">
    <property type="nucleotide sequence ID" value="NZ_BAAACU010000013.1"/>
</dbReference>
<accession>A0A841RPY8</accession>
<keyword evidence="13" id="KW-0961">Cell wall biogenesis/degradation</keyword>
<dbReference type="InterPro" id="IPR050396">
    <property type="entry name" value="Glycosyltr_51/Transpeptidase"/>
</dbReference>
<dbReference type="GO" id="GO:0008360">
    <property type="term" value="P:regulation of cell shape"/>
    <property type="evidence" value="ECO:0007669"/>
    <property type="project" value="UniProtKB-KW"/>
</dbReference>
<keyword evidence="6 17" id="KW-0812">Transmembrane</keyword>
<dbReference type="EMBL" id="JACHON010000015">
    <property type="protein sequence ID" value="MBB6513683.1"/>
    <property type="molecule type" value="Genomic_DNA"/>
</dbReference>
<comment type="catalytic activity">
    <reaction evidence="14">
        <text>Preferential cleavage: (Ac)2-L-Lys-D-Ala-|-D-Ala. Also transpeptidation of peptidyl-alanyl moieties that are N-acyl substituents of D-alanine.</text>
        <dbReference type="EC" id="3.4.16.4"/>
    </reaction>
</comment>
<evidence type="ECO:0000256" key="11">
    <source>
        <dbReference type="ARBA" id="ARBA00023136"/>
    </source>
</evidence>
<dbReference type="PANTHER" id="PTHR32282">
    <property type="entry name" value="BINDING PROTEIN TRANSPEPTIDASE, PUTATIVE-RELATED"/>
    <property type="match status" value="1"/>
</dbReference>
<dbReference type="GO" id="GO:0009002">
    <property type="term" value="F:serine-type D-Ala-D-Ala carboxypeptidase activity"/>
    <property type="evidence" value="ECO:0007669"/>
    <property type="project" value="UniProtKB-EC"/>
</dbReference>
<keyword evidence="3" id="KW-0645">Protease</keyword>
<reference evidence="20 21" key="1">
    <citation type="submission" date="2020-08" db="EMBL/GenBank/DDBJ databases">
        <title>Genomic Encyclopedia of Type Strains, Phase IV (KMG-IV): sequencing the most valuable type-strain genomes for metagenomic binning, comparative biology and taxonomic classification.</title>
        <authorList>
            <person name="Goeker M."/>
        </authorList>
    </citation>
    <scope>NUCLEOTIDE SEQUENCE [LARGE SCALE GENOMIC DNA]</scope>
    <source>
        <strain evidence="20 21">DSM 11805</strain>
    </source>
</reference>
<keyword evidence="1" id="KW-1003">Cell membrane</keyword>
<evidence type="ECO:0000256" key="15">
    <source>
        <dbReference type="ARBA" id="ARBA00049902"/>
    </source>
</evidence>
<dbReference type="InterPro" id="IPR012338">
    <property type="entry name" value="Beta-lactam/transpept-like"/>
</dbReference>
<feature type="compositionally biased region" description="Polar residues" evidence="16">
    <location>
        <begin position="966"/>
        <end position="976"/>
    </location>
</feature>
<evidence type="ECO:0000313" key="20">
    <source>
        <dbReference type="EMBL" id="MBB6513683.1"/>
    </source>
</evidence>
<keyword evidence="9" id="KW-0573">Peptidoglycan synthesis</keyword>
<evidence type="ECO:0000256" key="17">
    <source>
        <dbReference type="SAM" id="Phobius"/>
    </source>
</evidence>
<dbReference type="Gene3D" id="3.90.1310.40">
    <property type="match status" value="1"/>
</dbReference>
<organism evidence="20 21">
    <name type="scientific">Gracilibacillus halotolerans</name>
    <dbReference type="NCBI Taxonomy" id="74386"/>
    <lineage>
        <taxon>Bacteria</taxon>
        <taxon>Bacillati</taxon>
        <taxon>Bacillota</taxon>
        <taxon>Bacilli</taxon>
        <taxon>Bacillales</taxon>
        <taxon>Bacillaceae</taxon>
        <taxon>Gracilibacillus</taxon>
    </lineage>
</organism>
<evidence type="ECO:0000256" key="16">
    <source>
        <dbReference type="SAM" id="MobiDB-lite"/>
    </source>
</evidence>
<dbReference type="Pfam" id="PF00905">
    <property type="entry name" value="Transpeptidase"/>
    <property type="match status" value="1"/>
</dbReference>
<evidence type="ECO:0000313" key="21">
    <source>
        <dbReference type="Proteomes" id="UP000572212"/>
    </source>
</evidence>
<dbReference type="Pfam" id="PF00912">
    <property type="entry name" value="Transgly"/>
    <property type="match status" value="1"/>
</dbReference>
<evidence type="ECO:0000256" key="14">
    <source>
        <dbReference type="ARBA" id="ARBA00034000"/>
    </source>
</evidence>
<sequence>MDPKETILRWWTKIKSFLTQTNLKRTSRISYHIIWNILLVFIMIGIIGAFFAFGLGAGYFASLVADEKVMTEEDMSKAVYNYEETSELYFSDNIFLSDVSTDLHREEVTLDKVSDYVKNAVIATEDEYFRTHNGIIPKAILRAVFQEVTNADTKTGGSTLTQQIIKNQILTNEVSFERKAKEILLAMRLERFFEKDAILEAYLNIVPFGRNSSGQNIAGVQTAAKGIFGKNAEELTLPQAAFIAGLPQSPSYYTPFVNGGGLKEEEGLQPGLERMKTVLERMHRENYITDEEYEEAIAYDITQDFIEPKESIRQQYPYLIEELTDRTIDILSVVLAEQDGYSKEELDNSEILHEEYKILAERALSSNGYRIHSTIDKEIYDAFQKVTREYTNFGRDKLAININSGKQIMVTNEETGEEEPLGHQPVQVGAELIENSTGRIIAFVGGRDYEISQKNYATKVRGPNGSTMKPLAAYAPAMELGYYQPGSVIADVEKHFAAYKGRAPKNFSNRYYGLVSAREAFYRSHNVSALTVYEKILPENPVERYLEKMGFEELSRERDHNDYAILSLPLGSTRSGVTVEETVNAYGTFANQGKFIDGYMIERIETNDGEVIYEHESEPVEVFSPQTSYLMYDMMRDVLTKGTGTNARAQLRNKNVDWAGKTGTSNGPQDALFMAINPNVSIGTWIGYDYNQKLDTGYNQRNTTYWAQLVNAATEIRPELMAPSEKLPRPDGIVSRSYCAVSGMLPSELCSDAGLIQSDIYNAKFVPTKKDNSLIREAYTSVNGKPMIAGEKTPAEFTEGDGWSLNPAWLKETGYDKFPKLEQLIPSDSGGWGKITIPDAETLKDDGKAPGVPTSLKNSNQKLTWKASGSNDVVGYRIYRASNPDSDNFQRIGSTTETSYTVPSGNAVYHVKAVDYFGRESSPSNKITVGDFSESKEDEKTDDNKKQEKKPDKKEEKPKPEREETSNNTPKPENEE</sequence>
<dbReference type="AlphaFoldDB" id="A0A841RPY8"/>
<dbReference type="GO" id="GO:0006508">
    <property type="term" value="P:proteolysis"/>
    <property type="evidence" value="ECO:0007669"/>
    <property type="project" value="UniProtKB-KW"/>
</dbReference>
<dbReference type="InterPro" id="IPR001264">
    <property type="entry name" value="Glyco_trans_51"/>
</dbReference>
<comment type="caution">
    <text evidence="20">The sequence shown here is derived from an EMBL/GenBank/DDBJ whole genome shotgun (WGS) entry which is preliminary data.</text>
</comment>
<keyword evidence="7" id="KW-0378">Hydrolase</keyword>
<evidence type="ECO:0000256" key="2">
    <source>
        <dbReference type="ARBA" id="ARBA00022645"/>
    </source>
</evidence>
<protein>
    <submittedName>
        <fullName evidence="20">Penicillin-binding protein</fullName>
    </submittedName>
</protein>
<dbReference type="PANTHER" id="PTHR32282:SF32">
    <property type="entry name" value="PENICILLIN-BINDING PROTEIN 2A"/>
    <property type="match status" value="1"/>
</dbReference>
<keyword evidence="10 17" id="KW-1133">Transmembrane helix</keyword>
<evidence type="ECO:0000256" key="5">
    <source>
        <dbReference type="ARBA" id="ARBA00022679"/>
    </source>
</evidence>
<feature type="transmembrane region" description="Helical" evidence="17">
    <location>
        <begin position="33"/>
        <end position="61"/>
    </location>
</feature>
<dbReference type="Gene3D" id="3.40.710.10">
    <property type="entry name" value="DD-peptidase/beta-lactamase superfamily"/>
    <property type="match status" value="1"/>
</dbReference>
<evidence type="ECO:0000259" key="19">
    <source>
        <dbReference type="Pfam" id="PF00912"/>
    </source>
</evidence>
<keyword evidence="21" id="KW-1185">Reference proteome</keyword>
<dbReference type="InterPro" id="IPR013783">
    <property type="entry name" value="Ig-like_fold"/>
</dbReference>
<keyword evidence="5" id="KW-0808">Transferase</keyword>
<keyword evidence="8" id="KW-0133">Cell shape</keyword>
<dbReference type="Gene3D" id="1.10.3810.10">
    <property type="entry name" value="Biosynthetic peptidoglycan transglycosylase-like"/>
    <property type="match status" value="1"/>
</dbReference>
<keyword evidence="2" id="KW-0121">Carboxypeptidase</keyword>
<dbReference type="Proteomes" id="UP000572212">
    <property type="component" value="Unassembled WGS sequence"/>
</dbReference>